<reference evidence="4 5" key="1">
    <citation type="journal article" date="2010" name="Proc. Natl. Acad. Sci. U.S.A.">
        <title>Insights into evolution of multicellular fungi from the assembled chromosomes of the mushroom Coprinopsis cinerea (Coprinus cinereus).</title>
        <authorList>
            <person name="Stajich J.E."/>
            <person name="Wilke S.K."/>
            <person name="Ahren D."/>
            <person name="Au C.H."/>
            <person name="Birren B.W."/>
            <person name="Borodovsky M."/>
            <person name="Burns C."/>
            <person name="Canback B."/>
            <person name="Casselton L.A."/>
            <person name="Cheng C.K."/>
            <person name="Deng J."/>
            <person name="Dietrich F.S."/>
            <person name="Fargo D.C."/>
            <person name="Farman M.L."/>
            <person name="Gathman A.C."/>
            <person name="Goldberg J."/>
            <person name="Guigo R."/>
            <person name="Hoegger P.J."/>
            <person name="Hooker J.B."/>
            <person name="Huggins A."/>
            <person name="James T.Y."/>
            <person name="Kamada T."/>
            <person name="Kilaru S."/>
            <person name="Kodira C."/>
            <person name="Kues U."/>
            <person name="Kupfer D."/>
            <person name="Kwan H.S."/>
            <person name="Lomsadze A."/>
            <person name="Li W."/>
            <person name="Lilly W.W."/>
            <person name="Ma L.J."/>
            <person name="Mackey A.J."/>
            <person name="Manning G."/>
            <person name="Martin F."/>
            <person name="Muraguchi H."/>
            <person name="Natvig D.O."/>
            <person name="Palmerini H."/>
            <person name="Ramesh M.A."/>
            <person name="Rehmeyer C.J."/>
            <person name="Roe B.A."/>
            <person name="Shenoy N."/>
            <person name="Stanke M."/>
            <person name="Ter-Hovhannisyan V."/>
            <person name="Tunlid A."/>
            <person name="Velagapudi R."/>
            <person name="Vision T.J."/>
            <person name="Zeng Q."/>
            <person name="Zolan M.E."/>
            <person name="Pukkila P.J."/>
        </authorList>
    </citation>
    <scope>NUCLEOTIDE SEQUENCE [LARGE SCALE GENOMIC DNA]</scope>
    <source>
        <strain evidence="5">Okayama-7 / 130 / ATCC MYA-4618 / FGSC 9003</strain>
    </source>
</reference>
<dbReference type="GeneID" id="6014351"/>
<feature type="region of interest" description="Disordered" evidence="2">
    <location>
        <begin position="561"/>
        <end position="588"/>
    </location>
</feature>
<name>A8P000_COPC7</name>
<dbReference type="AlphaFoldDB" id="A8P000"/>
<dbReference type="HOGENOM" id="CLU_327053_0_0_1"/>
<dbReference type="InterPro" id="IPR054722">
    <property type="entry name" value="PolX-like_BBD"/>
</dbReference>
<feature type="region of interest" description="Disordered" evidence="2">
    <location>
        <begin position="1"/>
        <end position="180"/>
    </location>
</feature>
<keyword evidence="1" id="KW-0479">Metal-binding</keyword>
<feature type="compositionally biased region" description="Pro residues" evidence="2">
    <location>
        <begin position="265"/>
        <end position="275"/>
    </location>
</feature>
<evidence type="ECO:0000256" key="2">
    <source>
        <dbReference type="SAM" id="MobiDB-lite"/>
    </source>
</evidence>
<keyword evidence="1" id="KW-0863">Zinc-finger</keyword>
<accession>A8P000</accession>
<comment type="caution">
    <text evidence="4">The sequence shown here is derived from an EMBL/GenBank/DDBJ whole genome shotgun (WGS) entry which is preliminary data.</text>
</comment>
<keyword evidence="5" id="KW-1185">Reference proteome</keyword>
<dbReference type="GO" id="GO:0008270">
    <property type="term" value="F:zinc ion binding"/>
    <property type="evidence" value="ECO:0007669"/>
    <property type="project" value="UniProtKB-KW"/>
</dbReference>
<feature type="domain" description="CCHC-type" evidence="3">
    <location>
        <begin position="598"/>
        <end position="613"/>
    </location>
</feature>
<dbReference type="Pfam" id="PF22936">
    <property type="entry name" value="Pol_BBD"/>
    <property type="match status" value="1"/>
</dbReference>
<gene>
    <name evidence="4" type="ORF">CC1G_13477</name>
</gene>
<dbReference type="OrthoDB" id="3243429at2759"/>
<dbReference type="InParanoid" id="A8P000"/>
<dbReference type="KEGG" id="cci:CC1G_13477"/>
<dbReference type="Proteomes" id="UP000001861">
    <property type="component" value="Unassembled WGS sequence"/>
</dbReference>
<dbReference type="InterPro" id="IPR001878">
    <property type="entry name" value="Znf_CCHC"/>
</dbReference>
<feature type="region of interest" description="Disordered" evidence="2">
    <location>
        <begin position="233"/>
        <end position="281"/>
    </location>
</feature>
<sequence>MPTPAGSYPSGDVRQNPWDENRDLEDDGQVDDGGAVFDDDDQAEELPPDNAQRAKGKRSRSKKIGAPVDPIPDSSPNAMPSIPSYTSQHSYSSSVKAQPSSSTIKKPFSFSRSKTADKGPSTYDLDYDKTSRWSSASQAPVQQETSASQNNPNFPSGQFQWNFSQNGQQSGQPNFIPWPVPYFNPFQQQPYFNSLSPPTTGTSDPKVWADLLAHVRAVTGSVPTELEDAARSALGNGLNGGESSDDDLPPPRNPASGRDRGYTRAPPPPPPPRTSRPPASDSFNPLPFDHLYFLRLLAKESSDGRNNSSSFNPFRTALIMHRKGTSVSVSHLPILEKHAHWNEWIGGIRHILRGKNVLGWITLPEENSNKLSPISRPLQPPVITAMSSELDHHAAHIWRELDLFVQHHLLASISPAARRRIDYYVQREGEESLTARVAYQILRDEYGALSYEQGEAAWARLRSLECTNVPGYLARFEDLATEIKDSHFPDASPRAIINTLHYRLPSRIGESLRSIWRIWLASNGGDRAIVPWQMVIDELRSAERLHKELIANSFIFRNTNPRPPNSISSSTALATSSSAPTKPASSTAQTNKQAAVICHNCGAVGHTKATCRKPNKSAYLADEGNLGADELDVIEEITDEPGPDDGGDVSEVDAVLLAQKLGTLSVATNLNDTLDIGCYLSDSELSIAPLPSPPTKEISSYTSFVIWDSGCTQHIIKDRHVFHTFRDISVEIGTAGASPLIANGVGSVKFTIRLTNGQRCAVTLRNCLYAPKSPVNLFSIGRLTDFTNLRVLFDRSRTLCWESKPGVKPSKFFVVPRRGFLTVMNCPFIIPSPSFRPRGFGEHRPKDNCRRGSACRIEWGMQQWLKAGPLKRNREPRSSG</sequence>
<dbReference type="OMA" id="EWISWHR"/>
<feature type="compositionally biased region" description="Low complexity" evidence="2">
    <location>
        <begin position="566"/>
        <end position="588"/>
    </location>
</feature>
<dbReference type="EMBL" id="AACS02000006">
    <property type="protein sequence ID" value="EAU84029.2"/>
    <property type="molecule type" value="Genomic_DNA"/>
</dbReference>
<dbReference type="PROSITE" id="PS50158">
    <property type="entry name" value="ZF_CCHC"/>
    <property type="match status" value="1"/>
</dbReference>
<dbReference type="GO" id="GO:0003676">
    <property type="term" value="F:nucleic acid binding"/>
    <property type="evidence" value="ECO:0007669"/>
    <property type="project" value="InterPro"/>
</dbReference>
<organism evidence="4 5">
    <name type="scientific">Coprinopsis cinerea (strain Okayama-7 / 130 / ATCC MYA-4618 / FGSC 9003)</name>
    <name type="common">Inky cap fungus</name>
    <name type="synonym">Hormographiella aspergillata</name>
    <dbReference type="NCBI Taxonomy" id="240176"/>
    <lineage>
        <taxon>Eukaryota</taxon>
        <taxon>Fungi</taxon>
        <taxon>Dikarya</taxon>
        <taxon>Basidiomycota</taxon>
        <taxon>Agaricomycotina</taxon>
        <taxon>Agaricomycetes</taxon>
        <taxon>Agaricomycetidae</taxon>
        <taxon>Agaricales</taxon>
        <taxon>Agaricineae</taxon>
        <taxon>Psathyrellaceae</taxon>
        <taxon>Coprinopsis</taxon>
    </lineage>
</organism>
<dbReference type="VEuPathDB" id="FungiDB:CC1G_13477"/>
<feature type="compositionally biased region" description="Basic residues" evidence="2">
    <location>
        <begin position="54"/>
        <end position="63"/>
    </location>
</feature>
<keyword evidence="1" id="KW-0862">Zinc</keyword>
<feature type="compositionally biased region" description="Polar residues" evidence="2">
    <location>
        <begin position="132"/>
        <end position="173"/>
    </location>
</feature>
<evidence type="ECO:0000313" key="5">
    <source>
        <dbReference type="Proteomes" id="UP000001861"/>
    </source>
</evidence>
<proteinExistence type="predicted"/>
<feature type="compositionally biased region" description="Polar residues" evidence="2">
    <location>
        <begin position="95"/>
        <end position="104"/>
    </location>
</feature>
<feature type="compositionally biased region" description="Acidic residues" evidence="2">
    <location>
        <begin position="37"/>
        <end position="47"/>
    </location>
</feature>
<dbReference type="RefSeq" id="XP_001837787.2">
    <property type="nucleotide sequence ID" value="XM_001837735.2"/>
</dbReference>
<evidence type="ECO:0000259" key="3">
    <source>
        <dbReference type="PROSITE" id="PS50158"/>
    </source>
</evidence>
<feature type="compositionally biased region" description="Low complexity" evidence="2">
    <location>
        <begin position="81"/>
        <end position="94"/>
    </location>
</feature>
<protein>
    <recommendedName>
        <fullName evidence="3">CCHC-type domain-containing protein</fullName>
    </recommendedName>
</protein>
<evidence type="ECO:0000313" key="4">
    <source>
        <dbReference type="EMBL" id="EAU84029.2"/>
    </source>
</evidence>
<dbReference type="SUPFAM" id="SSF81995">
    <property type="entry name" value="beta-sandwich domain of Sec23/24"/>
    <property type="match status" value="1"/>
</dbReference>
<evidence type="ECO:0000256" key="1">
    <source>
        <dbReference type="PROSITE-ProRule" id="PRU00047"/>
    </source>
</evidence>